<dbReference type="Proteomes" id="UP000323257">
    <property type="component" value="Unassembled WGS sequence"/>
</dbReference>
<dbReference type="InterPro" id="IPR036291">
    <property type="entry name" value="NAD(P)-bd_dom_sf"/>
</dbReference>
<keyword evidence="1" id="KW-0560">Oxidoreductase</keyword>
<dbReference type="SUPFAM" id="SSF51735">
    <property type="entry name" value="NAD(P)-binding Rossmann-fold domains"/>
    <property type="match status" value="1"/>
</dbReference>
<dbReference type="AlphaFoldDB" id="A0A5S5CMV2"/>
<comment type="caution">
    <text evidence="4">The sequence shown here is derived from an EMBL/GenBank/DDBJ whole genome shotgun (WGS) entry which is preliminary data.</text>
</comment>
<evidence type="ECO:0000313" key="5">
    <source>
        <dbReference type="Proteomes" id="UP000323257"/>
    </source>
</evidence>
<feature type="domain" description="Gfo/Idh/MocA-like oxidoreductase N-terminal" evidence="2">
    <location>
        <begin position="14"/>
        <end position="119"/>
    </location>
</feature>
<dbReference type="PANTHER" id="PTHR43818">
    <property type="entry name" value="BCDNA.GH03377"/>
    <property type="match status" value="1"/>
</dbReference>
<evidence type="ECO:0000259" key="3">
    <source>
        <dbReference type="Pfam" id="PF22725"/>
    </source>
</evidence>
<proteinExistence type="predicted"/>
<dbReference type="Pfam" id="PF22725">
    <property type="entry name" value="GFO_IDH_MocA_C3"/>
    <property type="match status" value="1"/>
</dbReference>
<evidence type="ECO:0000259" key="2">
    <source>
        <dbReference type="Pfam" id="PF01408"/>
    </source>
</evidence>
<dbReference type="PANTHER" id="PTHR43818:SF11">
    <property type="entry name" value="BCDNA.GH03377"/>
    <property type="match status" value="1"/>
</dbReference>
<dbReference type="InterPro" id="IPR000683">
    <property type="entry name" value="Gfo/Idh/MocA-like_OxRdtase_N"/>
</dbReference>
<gene>
    <name evidence="4" type="ORF">BCM02_101932</name>
</gene>
<reference evidence="4 5" key="1">
    <citation type="submission" date="2019-07" db="EMBL/GenBank/DDBJ databases">
        <title>Genomic Encyclopedia of Type Strains, Phase III (KMG-III): the genomes of soil and plant-associated and newly described type strains.</title>
        <authorList>
            <person name="Whitman W."/>
        </authorList>
    </citation>
    <scope>NUCLEOTIDE SEQUENCE [LARGE SCALE GENOMIC DNA]</scope>
    <source>
        <strain evidence="4 5">BL24</strain>
    </source>
</reference>
<evidence type="ECO:0000313" key="4">
    <source>
        <dbReference type="EMBL" id="TYP79811.1"/>
    </source>
</evidence>
<dbReference type="GO" id="GO:0016491">
    <property type="term" value="F:oxidoreductase activity"/>
    <property type="evidence" value="ECO:0007669"/>
    <property type="project" value="UniProtKB-KW"/>
</dbReference>
<sequence>MIRIGKISYWHVHAEEYTQAILNHPGSELAAIWDENAERGRRMADKYGAPFVSSLEELLGRDDIDAVVIDAPTTKHRDIMVQAARAGKHIFTEKVIAPTLREVNDVLSEVRKAGVRMAVSLPRLYDAYTVAIRGVLESGRLGTLTQARVRLSHNGATANWLPSHFYNKNETAGGAMIDLGCHPMYLVRLFLGQPEQVSAQYGYVTGKDVEDNAIVLLGCANGAIGVVEAGFVNDRSPFSIELHGTKGTLLYGLPENKLLVSSQDGWEEVPVGDREPIAFQQWIAHVQNDTEAEENLTFARDLTALMEAANRSAESGRSVRLDELEQ</sequence>
<dbReference type="InterPro" id="IPR055170">
    <property type="entry name" value="GFO_IDH_MocA-like_dom"/>
</dbReference>
<dbReference type="Gene3D" id="3.30.360.10">
    <property type="entry name" value="Dihydrodipicolinate Reductase, domain 2"/>
    <property type="match status" value="1"/>
</dbReference>
<feature type="domain" description="GFO/IDH/MocA-like oxidoreductase" evidence="3">
    <location>
        <begin position="131"/>
        <end position="249"/>
    </location>
</feature>
<dbReference type="SUPFAM" id="SSF55347">
    <property type="entry name" value="Glyceraldehyde-3-phosphate dehydrogenase-like, C-terminal domain"/>
    <property type="match status" value="1"/>
</dbReference>
<keyword evidence="5" id="KW-1185">Reference proteome</keyword>
<dbReference type="Gene3D" id="3.40.50.720">
    <property type="entry name" value="NAD(P)-binding Rossmann-like Domain"/>
    <property type="match status" value="1"/>
</dbReference>
<name>A0A5S5CMV2_9BACL</name>
<protein>
    <submittedName>
        <fullName evidence="4">Putative dehydrogenase</fullName>
    </submittedName>
</protein>
<accession>A0A5S5CMV2</accession>
<dbReference type="InterPro" id="IPR050463">
    <property type="entry name" value="Gfo/Idh/MocA_oxidrdct_glycsds"/>
</dbReference>
<dbReference type="GO" id="GO:0000166">
    <property type="term" value="F:nucleotide binding"/>
    <property type="evidence" value="ECO:0007669"/>
    <property type="project" value="InterPro"/>
</dbReference>
<dbReference type="RefSeq" id="WP_148927831.1">
    <property type="nucleotide sequence ID" value="NZ_VNHS01000001.1"/>
</dbReference>
<dbReference type="EMBL" id="VNHS01000001">
    <property type="protein sequence ID" value="TYP79811.1"/>
    <property type="molecule type" value="Genomic_DNA"/>
</dbReference>
<evidence type="ECO:0000256" key="1">
    <source>
        <dbReference type="ARBA" id="ARBA00023002"/>
    </source>
</evidence>
<organism evidence="4 5">
    <name type="scientific">Paenibacillus methanolicus</name>
    <dbReference type="NCBI Taxonomy" id="582686"/>
    <lineage>
        <taxon>Bacteria</taxon>
        <taxon>Bacillati</taxon>
        <taxon>Bacillota</taxon>
        <taxon>Bacilli</taxon>
        <taxon>Bacillales</taxon>
        <taxon>Paenibacillaceae</taxon>
        <taxon>Paenibacillus</taxon>
    </lineage>
</organism>
<dbReference type="OrthoDB" id="9815825at2"/>
<dbReference type="Pfam" id="PF01408">
    <property type="entry name" value="GFO_IDH_MocA"/>
    <property type="match status" value="1"/>
</dbReference>